<dbReference type="OrthoDB" id="10496381at2759"/>
<name>A0A7D9EQS6_PARCT</name>
<proteinExistence type="predicted"/>
<dbReference type="EMBL" id="CACRXK020008225">
    <property type="protein sequence ID" value="CAB4014270.1"/>
    <property type="molecule type" value="Genomic_DNA"/>
</dbReference>
<evidence type="ECO:0000313" key="1">
    <source>
        <dbReference type="EMBL" id="CAB4014270.1"/>
    </source>
</evidence>
<organism evidence="1 2">
    <name type="scientific">Paramuricea clavata</name>
    <name type="common">Red gorgonian</name>
    <name type="synonym">Violescent sea-whip</name>
    <dbReference type="NCBI Taxonomy" id="317549"/>
    <lineage>
        <taxon>Eukaryota</taxon>
        <taxon>Metazoa</taxon>
        <taxon>Cnidaria</taxon>
        <taxon>Anthozoa</taxon>
        <taxon>Octocorallia</taxon>
        <taxon>Malacalcyonacea</taxon>
        <taxon>Plexauridae</taxon>
        <taxon>Paramuricea</taxon>
    </lineage>
</organism>
<evidence type="ECO:0000313" key="2">
    <source>
        <dbReference type="Proteomes" id="UP001152795"/>
    </source>
</evidence>
<dbReference type="AlphaFoldDB" id="A0A7D9EQS6"/>
<protein>
    <submittedName>
        <fullName evidence="1">Uncharacterized protein</fullName>
    </submittedName>
</protein>
<reference evidence="1" key="1">
    <citation type="submission" date="2020-04" db="EMBL/GenBank/DDBJ databases">
        <authorList>
            <person name="Alioto T."/>
            <person name="Alioto T."/>
            <person name="Gomez Garrido J."/>
        </authorList>
    </citation>
    <scope>NUCLEOTIDE SEQUENCE</scope>
    <source>
        <strain evidence="1">A484AB</strain>
    </source>
</reference>
<accession>A0A7D9EQS6</accession>
<keyword evidence="2" id="KW-1185">Reference proteome</keyword>
<sequence length="188" mass="21473">MMRILLYFTLACVAFTFTEGIGIKEVFVINVNASETKVIEETITFNTDDGKSSSKTGSDSGIVEVKYVHRKPTPSTRPLSVIDVKGEKTRKHHRHLRKRCCNAGELAGKHGLSCLIPRNFGRAFFNLVTPTRQKYQGTVSDSERGRFRSKIIYRIYHRIKVCVKRSKKSVVQKCCLGYKSKARRRQWG</sequence>
<comment type="caution">
    <text evidence="1">The sequence shown here is derived from an EMBL/GenBank/DDBJ whole genome shotgun (WGS) entry which is preliminary data.</text>
</comment>
<dbReference type="Proteomes" id="UP001152795">
    <property type="component" value="Unassembled WGS sequence"/>
</dbReference>
<gene>
    <name evidence="1" type="ORF">PACLA_8A084370</name>
</gene>